<dbReference type="InterPro" id="IPR029030">
    <property type="entry name" value="Caspase-like_dom_sf"/>
</dbReference>
<dbReference type="InterPro" id="IPR029058">
    <property type="entry name" value="AB_hydrolase_fold"/>
</dbReference>
<evidence type="ECO:0000256" key="3">
    <source>
        <dbReference type="ARBA" id="ARBA00004370"/>
    </source>
</evidence>
<dbReference type="EMBL" id="JBHFFA010000006">
    <property type="protein sequence ID" value="KAL2622265.1"/>
    <property type="molecule type" value="Genomic_DNA"/>
</dbReference>
<evidence type="ECO:0000256" key="8">
    <source>
        <dbReference type="RuleBase" id="RU003971"/>
    </source>
</evidence>
<dbReference type="GO" id="GO:0005783">
    <property type="term" value="C:endoplasmic reticulum"/>
    <property type="evidence" value="ECO:0007669"/>
    <property type="project" value="UniProtKB-SubCell"/>
</dbReference>
<keyword evidence="5" id="KW-0256">Endoplasmic reticulum</keyword>
<dbReference type="InterPro" id="IPR001309">
    <property type="entry name" value="Pept_C14_p20"/>
</dbReference>
<dbReference type="InterPro" id="IPR011600">
    <property type="entry name" value="Pept_C14_caspase"/>
</dbReference>
<dbReference type="Pfam" id="PF00656">
    <property type="entry name" value="Peptidase_C14"/>
    <property type="match status" value="1"/>
</dbReference>
<keyword evidence="7" id="KW-0472">Membrane</keyword>
<keyword evidence="12" id="KW-1185">Reference proteome</keyword>
<proteinExistence type="inferred from homology"/>
<dbReference type="InterPro" id="IPR002138">
    <property type="entry name" value="Pept_C14_p10"/>
</dbReference>
<accession>A0ABD1Y6Q3</accession>
<keyword evidence="6" id="KW-0496">Mitochondrion</keyword>
<dbReference type="GO" id="GO:0016020">
    <property type="term" value="C:membrane"/>
    <property type="evidence" value="ECO:0007669"/>
    <property type="project" value="UniProtKB-SubCell"/>
</dbReference>
<comment type="subcellular location">
    <subcellularLocation>
        <location evidence="2">Endoplasmic reticulum</location>
    </subcellularLocation>
    <subcellularLocation>
        <location evidence="3">Membrane</location>
    </subcellularLocation>
    <subcellularLocation>
        <location evidence="1">Mitochondrion</location>
    </subcellularLocation>
</comment>
<dbReference type="PROSITE" id="PS50208">
    <property type="entry name" value="CASPASE_P20"/>
    <property type="match status" value="1"/>
</dbReference>
<dbReference type="PANTHER" id="PTHR48182">
    <property type="entry name" value="PROTEIN SERAC1"/>
    <property type="match status" value="1"/>
</dbReference>
<evidence type="ECO:0000256" key="5">
    <source>
        <dbReference type="ARBA" id="ARBA00022824"/>
    </source>
</evidence>
<name>A0ABD1Y6Q3_9MARC</name>
<dbReference type="GO" id="GO:0005739">
    <property type="term" value="C:mitochondrion"/>
    <property type="evidence" value="ECO:0007669"/>
    <property type="project" value="UniProtKB-SubCell"/>
</dbReference>
<dbReference type="PROSITE" id="PS50207">
    <property type="entry name" value="CASPASE_P10"/>
    <property type="match status" value="1"/>
</dbReference>
<dbReference type="SMART" id="SM00115">
    <property type="entry name" value="CASc"/>
    <property type="match status" value="1"/>
</dbReference>
<feature type="domain" description="Caspase family p20" evidence="10">
    <location>
        <begin position="585"/>
        <end position="710"/>
    </location>
</feature>
<reference evidence="11 12" key="1">
    <citation type="submission" date="2024-09" db="EMBL/GenBank/DDBJ databases">
        <title>Chromosome-scale assembly of Riccia fluitans.</title>
        <authorList>
            <person name="Paukszto L."/>
            <person name="Sawicki J."/>
            <person name="Karawczyk K."/>
            <person name="Piernik-Szablinska J."/>
            <person name="Szczecinska M."/>
            <person name="Mazdziarz M."/>
        </authorList>
    </citation>
    <scope>NUCLEOTIDE SEQUENCE [LARGE SCALE GENOMIC DNA]</scope>
    <source>
        <strain evidence="11">Rf_01</strain>
        <tissue evidence="11">Aerial parts of the thallus</tissue>
    </source>
</reference>
<evidence type="ECO:0000256" key="2">
    <source>
        <dbReference type="ARBA" id="ARBA00004240"/>
    </source>
</evidence>
<dbReference type="Gene3D" id="3.40.50.1460">
    <property type="match status" value="1"/>
</dbReference>
<dbReference type="AlphaFoldDB" id="A0ABD1Y6Q3"/>
<gene>
    <name evidence="11" type="ORF">R1flu_002470</name>
</gene>
<evidence type="ECO:0000313" key="11">
    <source>
        <dbReference type="EMBL" id="KAL2622265.1"/>
    </source>
</evidence>
<evidence type="ECO:0000256" key="6">
    <source>
        <dbReference type="ARBA" id="ARBA00023128"/>
    </source>
</evidence>
<evidence type="ECO:0000259" key="9">
    <source>
        <dbReference type="PROSITE" id="PS50207"/>
    </source>
</evidence>
<evidence type="ECO:0000256" key="4">
    <source>
        <dbReference type="ARBA" id="ARBA00010134"/>
    </source>
</evidence>
<dbReference type="SUPFAM" id="SSF53474">
    <property type="entry name" value="alpha/beta-Hydrolases"/>
    <property type="match status" value="2"/>
</dbReference>
<evidence type="ECO:0000313" key="12">
    <source>
        <dbReference type="Proteomes" id="UP001605036"/>
    </source>
</evidence>
<dbReference type="PANTHER" id="PTHR48182:SF2">
    <property type="entry name" value="PROTEIN SERAC1"/>
    <property type="match status" value="1"/>
</dbReference>
<feature type="domain" description="Caspase family p10" evidence="9">
    <location>
        <begin position="723"/>
        <end position="813"/>
    </location>
</feature>
<evidence type="ECO:0000259" key="10">
    <source>
        <dbReference type="PROSITE" id="PS50208"/>
    </source>
</evidence>
<comment type="similarity">
    <text evidence="4 8">Belongs to the peptidase C14A family.</text>
</comment>
<protein>
    <submittedName>
        <fullName evidence="11">Uncharacterized protein</fullName>
    </submittedName>
</protein>
<dbReference type="SUPFAM" id="SSF52129">
    <property type="entry name" value="Caspase-like"/>
    <property type="match status" value="1"/>
</dbReference>
<organism evidence="11 12">
    <name type="scientific">Riccia fluitans</name>
    <dbReference type="NCBI Taxonomy" id="41844"/>
    <lineage>
        <taxon>Eukaryota</taxon>
        <taxon>Viridiplantae</taxon>
        <taxon>Streptophyta</taxon>
        <taxon>Embryophyta</taxon>
        <taxon>Marchantiophyta</taxon>
        <taxon>Marchantiopsida</taxon>
        <taxon>Marchantiidae</taxon>
        <taxon>Marchantiales</taxon>
        <taxon>Ricciaceae</taxon>
        <taxon>Riccia</taxon>
    </lineage>
</organism>
<dbReference type="InterPro" id="IPR052374">
    <property type="entry name" value="SERAC1"/>
</dbReference>
<dbReference type="InterPro" id="IPR015917">
    <property type="entry name" value="Pept_C14A"/>
</dbReference>
<dbReference type="Proteomes" id="UP001605036">
    <property type="component" value="Unassembled WGS sequence"/>
</dbReference>
<sequence length="814" mass="92099">MELRELQKLNDSVYEFYSHADFELEVVAFHGLCFSVKDLENAYTTTWQYEEEGERRCWLRNFIPSKSPKARILSVSYDSCAQVSDEAGIMSFSNLGRILVQDLIHLAKVGQRGCPVVLVGYCVGGLVLQQLCTEAEKQFDQAPDGSSKGRLDKFLTNVRAIMYLDTPRAGSILGKILRDEHNCDGPVLEYLNESSRSSSLGNLNREFDSLVIEREWERFICWYYHATTAWSSMTIRTSGVEVVTESSAKRDSDNFYSIAADHSGNAVNTAWSHLGRPWDELLERLKNIMKRMKSLAPVAPSKSFGTVKITAQSEEQVNDSLYVMYQPKTDVELELIFFPGSADDCAYKSTWMTQDDKDCWLQTWLPEAFPKARILAVSSYILCEEGEELDLCLTCENLIENIISYHQEPSWPPLILVGHCKGGLVVKELCNKVAEKLAQDNATHDNLQAFLRSVRGVAYYGTSHVGYGAEEKSAGGSSSGDISDRAVGRLNTGYMRFITEFGWKELALGETRPIQEGDRKHIIVDEFSASYGIQRNSFFPVAADHVSICRPRSPLSNNFLYLKHFIHTTVQEAQYRNMNVRRKKERGIAIIISMGDGMEDSRPGSEIDTRRFRDMADYIGFWPVPVVNETAERLPSTIHRILENEVGKEDECIICCVSAHGGISGGKQYIYDCQKQAIDLYSVILEPVTTFSLLAGKPKVFVINACRIFENDEDAKTGLLPDQFTQEPGIDDSLLMYSCCPGKEAYRRESGHEKGTLFVGEVANQVKWQYQTTDVQDIFEDVARRVPEVARKHAEEQFPMLHSSLRKRLSWRPR</sequence>
<comment type="caution">
    <text evidence="11">The sequence shown here is derived from an EMBL/GenBank/DDBJ whole genome shotgun (WGS) entry which is preliminary data.</text>
</comment>
<evidence type="ECO:0000256" key="7">
    <source>
        <dbReference type="ARBA" id="ARBA00023136"/>
    </source>
</evidence>
<evidence type="ECO:0000256" key="1">
    <source>
        <dbReference type="ARBA" id="ARBA00004173"/>
    </source>
</evidence>